<dbReference type="PROSITE" id="PS51257">
    <property type="entry name" value="PROKAR_LIPOPROTEIN"/>
    <property type="match status" value="1"/>
</dbReference>
<feature type="signal peptide" evidence="1">
    <location>
        <begin position="1"/>
        <end position="26"/>
    </location>
</feature>
<reference evidence="2" key="1">
    <citation type="submission" date="2019-10" db="EMBL/GenBank/DDBJ databases">
        <title>Muricauda hadale sp. nov., a piezophilic bacterium isolated from hadopelagic water of the Mariana Trench.</title>
        <authorList>
            <person name="Wei Y."/>
        </authorList>
    </citation>
    <scope>NUCLEOTIDE SEQUENCE [LARGE SCALE GENOMIC DNA]</scope>
    <source>
        <strain evidence="2">MT-229</strain>
    </source>
</reference>
<protein>
    <recommendedName>
        <fullName evidence="4">Lipoprotein</fullName>
    </recommendedName>
</protein>
<evidence type="ECO:0008006" key="4">
    <source>
        <dbReference type="Google" id="ProtNLM"/>
    </source>
</evidence>
<dbReference type="OrthoDB" id="1446481at2"/>
<organism evidence="2 3">
    <name type="scientific">Flagellimonas hadalis</name>
    <dbReference type="NCBI Taxonomy" id="2597517"/>
    <lineage>
        <taxon>Bacteria</taxon>
        <taxon>Pseudomonadati</taxon>
        <taxon>Bacteroidota</taxon>
        <taxon>Flavobacteriia</taxon>
        <taxon>Flavobacteriales</taxon>
        <taxon>Flavobacteriaceae</taxon>
        <taxon>Flagellimonas</taxon>
    </lineage>
</organism>
<accession>A0A5N5IS99</accession>
<keyword evidence="3" id="KW-1185">Reference proteome</keyword>
<evidence type="ECO:0000256" key="1">
    <source>
        <dbReference type="SAM" id="SignalP"/>
    </source>
</evidence>
<dbReference type="AlphaFoldDB" id="A0A5N5IS99"/>
<sequence>MMKYKTTLYTILAVMLVSCSSMESDAERMAELQCESMRITMDNTLGAIENGNIDTKSIEEHGEKVQKFAEKMMEKYQSSEEMQKFQALVVKKSMEICRE</sequence>
<comment type="caution">
    <text evidence="2">The sequence shown here is derived from an EMBL/GenBank/DDBJ whole genome shotgun (WGS) entry which is preliminary data.</text>
</comment>
<dbReference type="EMBL" id="VNIK02000001">
    <property type="protein sequence ID" value="KAB5491422.1"/>
    <property type="molecule type" value="Genomic_DNA"/>
</dbReference>
<evidence type="ECO:0000313" key="2">
    <source>
        <dbReference type="EMBL" id="KAB5491422.1"/>
    </source>
</evidence>
<dbReference type="RefSeq" id="WP_151888579.1">
    <property type="nucleotide sequence ID" value="NZ_VNIK02000001.1"/>
</dbReference>
<proteinExistence type="predicted"/>
<feature type="chain" id="PRO_5024414619" description="Lipoprotein" evidence="1">
    <location>
        <begin position="27"/>
        <end position="99"/>
    </location>
</feature>
<dbReference type="Proteomes" id="UP000319204">
    <property type="component" value="Unassembled WGS sequence"/>
</dbReference>
<evidence type="ECO:0000313" key="3">
    <source>
        <dbReference type="Proteomes" id="UP000319204"/>
    </source>
</evidence>
<gene>
    <name evidence="2" type="ORF">FOT42_000285</name>
</gene>
<name>A0A5N5IS99_9FLAO</name>
<keyword evidence="1" id="KW-0732">Signal</keyword>